<accession>A0ABV7E0B7</accession>
<dbReference type="InterPro" id="IPR018376">
    <property type="entry name" value="Enoyl-CoA_hyd/isom_CS"/>
</dbReference>
<gene>
    <name evidence="18" type="ORF">ACFOD6_18540</name>
</gene>
<protein>
    <submittedName>
        <fullName evidence="18">3-hydroxyacyl-CoA dehydrogenase NAD-binding domain-containing protein</fullName>
    </submittedName>
</protein>
<keyword evidence="13" id="KW-0511">Multifunctional enzyme</keyword>
<evidence type="ECO:0000256" key="14">
    <source>
        <dbReference type="ARBA" id="ARBA00049556"/>
    </source>
</evidence>
<evidence type="ECO:0000256" key="13">
    <source>
        <dbReference type="ARBA" id="ARBA00023268"/>
    </source>
</evidence>
<evidence type="ECO:0000256" key="3">
    <source>
        <dbReference type="ARBA" id="ARBA00008750"/>
    </source>
</evidence>
<evidence type="ECO:0000256" key="7">
    <source>
        <dbReference type="ARBA" id="ARBA00023002"/>
    </source>
</evidence>
<evidence type="ECO:0000259" key="17">
    <source>
        <dbReference type="Pfam" id="PF02737"/>
    </source>
</evidence>
<dbReference type="PANTHER" id="PTHR23309:SF49">
    <property type="entry name" value="PEROXISOMAL BIFUNCTIONAL ENZYME"/>
    <property type="match status" value="1"/>
</dbReference>
<comment type="similarity">
    <text evidence="3">In the N-terminal section; belongs to the enoyl-CoA hydratase/isomerase family.</text>
</comment>
<evidence type="ECO:0000256" key="5">
    <source>
        <dbReference type="ARBA" id="ARBA00022832"/>
    </source>
</evidence>
<evidence type="ECO:0000313" key="18">
    <source>
        <dbReference type="EMBL" id="MFC3088045.1"/>
    </source>
</evidence>
<dbReference type="SUPFAM" id="SSF48179">
    <property type="entry name" value="6-phosphogluconate dehydrogenase C-terminal domain-like"/>
    <property type="match status" value="2"/>
</dbReference>
<comment type="subcellular location">
    <subcellularLocation>
        <location evidence="1">Peroxisome</location>
    </subcellularLocation>
</comment>
<dbReference type="EMBL" id="JBHRSM010000046">
    <property type="protein sequence ID" value="MFC3088045.1"/>
    <property type="molecule type" value="Genomic_DNA"/>
</dbReference>
<dbReference type="Pfam" id="PF02737">
    <property type="entry name" value="3HCDH_N"/>
    <property type="match status" value="1"/>
</dbReference>
<comment type="similarity">
    <text evidence="15">Belongs to the enoyl-CoA hydratase/isomerase family.</text>
</comment>
<keyword evidence="10" id="KW-0576">Peroxisome</keyword>
<evidence type="ECO:0000256" key="8">
    <source>
        <dbReference type="ARBA" id="ARBA00023027"/>
    </source>
</evidence>
<dbReference type="PROSITE" id="PS00318">
    <property type="entry name" value="HMG_COA_REDUCTASE_2"/>
    <property type="match status" value="1"/>
</dbReference>
<dbReference type="PROSITE" id="PS00166">
    <property type="entry name" value="ENOYL_COA_HYDRATASE"/>
    <property type="match status" value="1"/>
</dbReference>
<keyword evidence="9" id="KW-0443">Lipid metabolism</keyword>
<evidence type="ECO:0000256" key="11">
    <source>
        <dbReference type="ARBA" id="ARBA00023235"/>
    </source>
</evidence>
<dbReference type="SUPFAM" id="SSF52096">
    <property type="entry name" value="ClpP/crotonase"/>
    <property type="match status" value="1"/>
</dbReference>
<comment type="subunit">
    <text evidence="4">Monomer.</text>
</comment>
<keyword evidence="7" id="KW-0560">Oxidoreductase</keyword>
<evidence type="ECO:0000256" key="1">
    <source>
        <dbReference type="ARBA" id="ARBA00004275"/>
    </source>
</evidence>
<dbReference type="Gene3D" id="1.10.1040.50">
    <property type="match status" value="1"/>
</dbReference>
<comment type="catalytic activity">
    <reaction evidence="14">
        <text>a (3S)-3-hydroxyacyl-CoA + NAD(+) = a 3-oxoacyl-CoA + NADH + H(+)</text>
        <dbReference type="Rhea" id="RHEA:22432"/>
        <dbReference type="ChEBI" id="CHEBI:15378"/>
        <dbReference type="ChEBI" id="CHEBI:57318"/>
        <dbReference type="ChEBI" id="CHEBI:57540"/>
        <dbReference type="ChEBI" id="CHEBI:57945"/>
        <dbReference type="ChEBI" id="CHEBI:90726"/>
        <dbReference type="EC" id="1.1.1.35"/>
    </reaction>
</comment>
<evidence type="ECO:0000259" key="16">
    <source>
        <dbReference type="Pfam" id="PF00725"/>
    </source>
</evidence>
<dbReference type="InterPro" id="IPR001753">
    <property type="entry name" value="Enoyl-CoA_hydra/iso"/>
</dbReference>
<sequence length="646" mass="68075">MTITLDRHGSVAVLTIDNPPVNALKTSVRAQLYQLVEVLDADPEISAVVLRGAGKLFVGGADIGEFDRPPETPTLPDLILRVEAAVKPWVAAIHGHALGGGLEMALGCHYRVAALGAVMGLPEVNLGIIPGAGGTQRLPRLIGLEAAIPVIAERVMLDSDRALQLGLVDRIIEGPLTEGAVAFAARLSQTRPPAGTRPLSDPGPAFWEAASARVAKAAKGQSAPLAALHAVRHGVDHGCEAGLRQERETFLALKTTQESAALRYLFFAERAAPRPADLRDVTPRPIALVGVVGGGTMGSGIAAAFRNAGVPVILSEREAPALERGLATLRGLFYAAARRGHISEAEAAARMAGVTGCVGLEGLSSCDLVVEAVFEDLNVKRKVFADLGRLCRADAVLATNTSYIDPRQIALNLPAPERFIGLHFFSPAHVMKLLEVVPHPATSSEVLATAFQLARQMGKVPVRSDICEGFIGNRMLKRTRVETEALVRAGTPFAAIDAALRRFGFAMGPFEMQDMAGLDIAYMNREAARARGESVPEGPLDLLVRAGRKGIKTGGGWYDYAQGDRTPHPSEAAAAIIAPLVGAGAPLAEDQIVDRLIGALADEGRAILAEGIASSATDIDLVQIHGYGFPRTKGGPMFLTDRKAKA</sequence>
<dbReference type="Gene3D" id="3.40.50.720">
    <property type="entry name" value="NAD(P)-binding Rossmann-like Domain"/>
    <property type="match status" value="1"/>
</dbReference>
<reference evidence="19" key="1">
    <citation type="journal article" date="2019" name="Int. J. Syst. Evol. Microbiol.">
        <title>The Global Catalogue of Microorganisms (GCM) 10K type strain sequencing project: providing services to taxonomists for standard genome sequencing and annotation.</title>
        <authorList>
            <consortium name="The Broad Institute Genomics Platform"/>
            <consortium name="The Broad Institute Genome Sequencing Center for Infectious Disease"/>
            <person name="Wu L."/>
            <person name="Ma J."/>
        </authorList>
    </citation>
    <scope>NUCLEOTIDE SEQUENCE [LARGE SCALE GENOMIC DNA]</scope>
    <source>
        <strain evidence="19">KCTC 62102</strain>
    </source>
</reference>
<evidence type="ECO:0000256" key="9">
    <source>
        <dbReference type="ARBA" id="ARBA00023098"/>
    </source>
</evidence>
<dbReference type="InterPro" id="IPR036291">
    <property type="entry name" value="NAD(P)-bd_dom_sf"/>
</dbReference>
<keyword evidence="19" id="KW-1185">Reference proteome</keyword>
<comment type="caution">
    <text evidence="18">The sequence shown here is derived from an EMBL/GenBank/DDBJ whole genome shotgun (WGS) entry which is preliminary data.</text>
</comment>
<feature type="domain" description="3-hydroxyacyl-CoA dehydrogenase C-terminal" evidence="16">
    <location>
        <begin position="469"/>
        <end position="560"/>
    </location>
</feature>
<evidence type="ECO:0000256" key="12">
    <source>
        <dbReference type="ARBA" id="ARBA00023239"/>
    </source>
</evidence>
<evidence type="ECO:0000313" key="19">
    <source>
        <dbReference type="Proteomes" id="UP001595445"/>
    </source>
</evidence>
<dbReference type="CDD" id="cd06558">
    <property type="entry name" value="crotonase-like"/>
    <property type="match status" value="1"/>
</dbReference>
<evidence type="ECO:0000256" key="15">
    <source>
        <dbReference type="RuleBase" id="RU003707"/>
    </source>
</evidence>
<keyword evidence="12" id="KW-0456">Lyase</keyword>
<keyword evidence="11" id="KW-0413">Isomerase</keyword>
<dbReference type="Pfam" id="PF00378">
    <property type="entry name" value="ECH_1"/>
    <property type="match status" value="1"/>
</dbReference>
<dbReference type="SUPFAM" id="SSF51735">
    <property type="entry name" value="NAD(P)-binding Rossmann-fold domains"/>
    <property type="match status" value="1"/>
</dbReference>
<dbReference type="Gene3D" id="3.90.226.10">
    <property type="entry name" value="2-enoyl-CoA Hydratase, Chain A, domain 1"/>
    <property type="match status" value="1"/>
</dbReference>
<proteinExistence type="inferred from homology"/>
<keyword evidence="8" id="KW-0520">NAD</keyword>
<dbReference type="Pfam" id="PF00725">
    <property type="entry name" value="3HCDH"/>
    <property type="match status" value="1"/>
</dbReference>
<dbReference type="Proteomes" id="UP001595445">
    <property type="component" value="Unassembled WGS sequence"/>
</dbReference>
<dbReference type="InterPro" id="IPR006108">
    <property type="entry name" value="3HC_DH_C"/>
</dbReference>
<keyword evidence="6" id="KW-0442">Lipid degradation</keyword>
<evidence type="ECO:0000256" key="6">
    <source>
        <dbReference type="ARBA" id="ARBA00022963"/>
    </source>
</evidence>
<comment type="pathway">
    <text evidence="2">Lipid metabolism; fatty acid beta-oxidation.</text>
</comment>
<dbReference type="RefSeq" id="WP_197647599.1">
    <property type="nucleotide sequence ID" value="NZ_JAEACP010000033.1"/>
</dbReference>
<dbReference type="InterPro" id="IPR029045">
    <property type="entry name" value="ClpP/crotonase-like_dom_sf"/>
</dbReference>
<dbReference type="InterPro" id="IPR006176">
    <property type="entry name" value="3-OHacyl-CoA_DH_NAD-bd"/>
</dbReference>
<name>A0ABV7E0B7_9RHOB</name>
<evidence type="ECO:0000256" key="4">
    <source>
        <dbReference type="ARBA" id="ARBA00011245"/>
    </source>
</evidence>
<feature type="domain" description="3-hydroxyacyl-CoA dehydrogenase NAD binding" evidence="17">
    <location>
        <begin position="289"/>
        <end position="463"/>
    </location>
</feature>
<dbReference type="InterPro" id="IPR023076">
    <property type="entry name" value="HMG_CoA_Rdtase_CS"/>
</dbReference>
<evidence type="ECO:0000256" key="10">
    <source>
        <dbReference type="ARBA" id="ARBA00023140"/>
    </source>
</evidence>
<dbReference type="InterPro" id="IPR008927">
    <property type="entry name" value="6-PGluconate_DH-like_C_sf"/>
</dbReference>
<dbReference type="PANTHER" id="PTHR23309">
    <property type="entry name" value="3-HYDROXYACYL-COA DEHYROGENASE"/>
    <property type="match status" value="1"/>
</dbReference>
<keyword evidence="5" id="KW-0276">Fatty acid metabolism</keyword>
<evidence type="ECO:0000256" key="2">
    <source>
        <dbReference type="ARBA" id="ARBA00005005"/>
    </source>
</evidence>
<organism evidence="18 19">
    <name type="scientific">Tabrizicola soli</name>
    <dbReference type="NCBI Taxonomy" id="2185115"/>
    <lineage>
        <taxon>Bacteria</taxon>
        <taxon>Pseudomonadati</taxon>
        <taxon>Pseudomonadota</taxon>
        <taxon>Alphaproteobacteria</taxon>
        <taxon>Rhodobacterales</taxon>
        <taxon>Paracoccaceae</taxon>
        <taxon>Tabrizicola</taxon>
    </lineage>
</organism>